<organism evidence="1 2">
    <name type="scientific">Eumeta variegata</name>
    <name type="common">Bagworm moth</name>
    <name type="synonym">Eumeta japonica</name>
    <dbReference type="NCBI Taxonomy" id="151549"/>
    <lineage>
        <taxon>Eukaryota</taxon>
        <taxon>Metazoa</taxon>
        <taxon>Ecdysozoa</taxon>
        <taxon>Arthropoda</taxon>
        <taxon>Hexapoda</taxon>
        <taxon>Insecta</taxon>
        <taxon>Pterygota</taxon>
        <taxon>Neoptera</taxon>
        <taxon>Endopterygota</taxon>
        <taxon>Lepidoptera</taxon>
        <taxon>Glossata</taxon>
        <taxon>Ditrysia</taxon>
        <taxon>Tineoidea</taxon>
        <taxon>Psychidae</taxon>
        <taxon>Oiketicinae</taxon>
        <taxon>Eumeta</taxon>
    </lineage>
</organism>
<proteinExistence type="predicted"/>
<sequence length="161" mass="18092">MQGAGEGIAVGVRAGPLRGERAGASPRAPVRHTAASHVRRCLAFTPHLRNDYAITRFTFQRTSLAIPAFWRSIFENLTPNSSTHPNAACRVSQCVSANWLFDLRRGKRKLGLYFYDSRSIYFFYRCRNAQWSLSVFVWCGRSILPAARSTPRAMWSGCTCA</sequence>
<comment type="caution">
    <text evidence="1">The sequence shown here is derived from an EMBL/GenBank/DDBJ whole genome shotgun (WGS) entry which is preliminary data.</text>
</comment>
<dbReference type="AlphaFoldDB" id="A0A4C1T9Q8"/>
<evidence type="ECO:0000313" key="2">
    <source>
        <dbReference type="Proteomes" id="UP000299102"/>
    </source>
</evidence>
<reference evidence="1 2" key="1">
    <citation type="journal article" date="2019" name="Commun. Biol.">
        <title>The bagworm genome reveals a unique fibroin gene that provides high tensile strength.</title>
        <authorList>
            <person name="Kono N."/>
            <person name="Nakamura H."/>
            <person name="Ohtoshi R."/>
            <person name="Tomita M."/>
            <person name="Numata K."/>
            <person name="Arakawa K."/>
        </authorList>
    </citation>
    <scope>NUCLEOTIDE SEQUENCE [LARGE SCALE GENOMIC DNA]</scope>
</reference>
<dbReference type="EMBL" id="BGZK01000040">
    <property type="protein sequence ID" value="GBP10300.1"/>
    <property type="molecule type" value="Genomic_DNA"/>
</dbReference>
<evidence type="ECO:0000313" key="1">
    <source>
        <dbReference type="EMBL" id="GBP10300.1"/>
    </source>
</evidence>
<protein>
    <submittedName>
        <fullName evidence="1">Uncharacterized protein</fullName>
    </submittedName>
</protein>
<keyword evidence="2" id="KW-1185">Reference proteome</keyword>
<dbReference type="Proteomes" id="UP000299102">
    <property type="component" value="Unassembled WGS sequence"/>
</dbReference>
<name>A0A4C1T9Q8_EUMVA</name>
<gene>
    <name evidence="1" type="ORF">EVAR_5622_1</name>
</gene>
<accession>A0A4C1T9Q8</accession>